<dbReference type="GO" id="GO:0016740">
    <property type="term" value="F:transferase activity"/>
    <property type="evidence" value="ECO:0007669"/>
    <property type="project" value="UniProtKB-KW"/>
</dbReference>
<dbReference type="PANTHER" id="PTHR36699">
    <property type="entry name" value="LD-TRANSPEPTIDASE"/>
    <property type="match status" value="1"/>
</dbReference>
<feature type="active site" description="Nucleophile" evidence="7">
    <location>
        <position position="139"/>
    </location>
</feature>
<feature type="domain" description="L,D-TPase catalytic" evidence="8">
    <location>
        <begin position="31"/>
        <end position="163"/>
    </location>
</feature>
<comment type="similarity">
    <text evidence="2">Belongs to the YkuD family.</text>
</comment>
<evidence type="ECO:0000256" key="1">
    <source>
        <dbReference type="ARBA" id="ARBA00004752"/>
    </source>
</evidence>
<dbReference type="PANTHER" id="PTHR36699:SF1">
    <property type="entry name" value="L,D-TRANSPEPTIDASE YAFK-RELATED"/>
    <property type="match status" value="1"/>
</dbReference>
<reference evidence="9" key="2">
    <citation type="submission" date="2020-09" db="EMBL/GenBank/DDBJ databases">
        <authorList>
            <person name="Sun Q."/>
            <person name="Zhou Y."/>
        </authorList>
    </citation>
    <scope>NUCLEOTIDE SEQUENCE</scope>
    <source>
        <strain evidence="9">CGMCC 1.15880</strain>
    </source>
</reference>
<evidence type="ECO:0000313" key="10">
    <source>
        <dbReference type="Proteomes" id="UP000628017"/>
    </source>
</evidence>
<keyword evidence="4 7" id="KW-0133">Cell shape</keyword>
<dbReference type="GO" id="GO:0071555">
    <property type="term" value="P:cell wall organization"/>
    <property type="evidence" value="ECO:0007669"/>
    <property type="project" value="UniProtKB-UniRule"/>
</dbReference>
<reference evidence="9" key="1">
    <citation type="journal article" date="2014" name="Int. J. Syst. Evol. Microbiol.">
        <title>Complete genome sequence of Corynebacterium casei LMG S-19264T (=DSM 44701T), isolated from a smear-ripened cheese.</title>
        <authorList>
            <consortium name="US DOE Joint Genome Institute (JGI-PGF)"/>
            <person name="Walter F."/>
            <person name="Albersmeier A."/>
            <person name="Kalinowski J."/>
            <person name="Ruckert C."/>
        </authorList>
    </citation>
    <scope>NUCLEOTIDE SEQUENCE</scope>
    <source>
        <strain evidence="9">CGMCC 1.15880</strain>
    </source>
</reference>
<sequence>MRFVALLMAAGIALSACSPSKFKKYNGPQVTQILVDKSDRKMWLLHGTQALVQFDVDLGFAPDGHKEVEGDGKTPEGVYFIDRRNPNSAFHLSIGISYPNEQDRAKAAAMGESPGGDIFIHGGPVLFKDRNKADWTAGCISVTNKEMERIYAMVKDGTPIYIRK</sequence>
<accession>A0A916R0P9</accession>
<keyword evidence="5 7" id="KW-0573">Peptidoglycan synthesis</keyword>
<dbReference type="Proteomes" id="UP000628017">
    <property type="component" value="Unassembled WGS sequence"/>
</dbReference>
<keyword evidence="10" id="KW-1185">Reference proteome</keyword>
<gene>
    <name evidence="9" type="ORF">GCM10011498_19980</name>
</gene>
<dbReference type="Pfam" id="PF03734">
    <property type="entry name" value="YkuD"/>
    <property type="match status" value="1"/>
</dbReference>
<dbReference type="PROSITE" id="PS52029">
    <property type="entry name" value="LD_TPASE"/>
    <property type="match status" value="1"/>
</dbReference>
<organism evidence="9 10">
    <name type="scientific">Neptunicoccus cionae</name>
    <dbReference type="NCBI Taxonomy" id="2035344"/>
    <lineage>
        <taxon>Bacteria</taxon>
        <taxon>Pseudomonadati</taxon>
        <taxon>Pseudomonadota</taxon>
        <taxon>Alphaproteobacteria</taxon>
        <taxon>Rhodobacterales</taxon>
        <taxon>Paracoccaceae</taxon>
        <taxon>Neptunicoccus</taxon>
    </lineage>
</organism>
<dbReference type="CDD" id="cd16913">
    <property type="entry name" value="YkuD_like"/>
    <property type="match status" value="1"/>
</dbReference>
<dbReference type="GO" id="GO:0009252">
    <property type="term" value="P:peptidoglycan biosynthetic process"/>
    <property type="evidence" value="ECO:0007669"/>
    <property type="project" value="UniProtKB-KW"/>
</dbReference>
<feature type="active site" description="Proton donor/acceptor" evidence="7">
    <location>
        <position position="121"/>
    </location>
</feature>
<dbReference type="GO" id="GO:0008360">
    <property type="term" value="P:regulation of cell shape"/>
    <property type="evidence" value="ECO:0007669"/>
    <property type="project" value="UniProtKB-UniRule"/>
</dbReference>
<dbReference type="InterPro" id="IPR005490">
    <property type="entry name" value="LD_TPept_cat_dom"/>
</dbReference>
<keyword evidence="3" id="KW-0808">Transferase</keyword>
<protein>
    <recommendedName>
        <fullName evidence="8">L,D-TPase catalytic domain-containing protein</fullName>
    </recommendedName>
</protein>
<proteinExistence type="inferred from homology"/>
<name>A0A916R0P9_9RHOB</name>
<evidence type="ECO:0000259" key="8">
    <source>
        <dbReference type="PROSITE" id="PS52029"/>
    </source>
</evidence>
<evidence type="ECO:0000313" key="9">
    <source>
        <dbReference type="EMBL" id="GGA19172.1"/>
    </source>
</evidence>
<evidence type="ECO:0000256" key="2">
    <source>
        <dbReference type="ARBA" id="ARBA00005992"/>
    </source>
</evidence>
<evidence type="ECO:0000256" key="4">
    <source>
        <dbReference type="ARBA" id="ARBA00022960"/>
    </source>
</evidence>
<dbReference type="PROSITE" id="PS51257">
    <property type="entry name" value="PROKAR_LIPOPROTEIN"/>
    <property type="match status" value="1"/>
</dbReference>
<evidence type="ECO:0000256" key="6">
    <source>
        <dbReference type="ARBA" id="ARBA00023316"/>
    </source>
</evidence>
<dbReference type="AlphaFoldDB" id="A0A916R0P9"/>
<evidence type="ECO:0000256" key="5">
    <source>
        <dbReference type="ARBA" id="ARBA00022984"/>
    </source>
</evidence>
<comment type="pathway">
    <text evidence="1 7">Cell wall biogenesis; peptidoglycan biosynthesis.</text>
</comment>
<comment type="caution">
    <text evidence="9">The sequence shown here is derived from an EMBL/GenBank/DDBJ whole genome shotgun (WGS) entry which is preliminary data.</text>
</comment>
<dbReference type="InterPro" id="IPR038063">
    <property type="entry name" value="Transpep_catalytic_dom"/>
</dbReference>
<evidence type="ECO:0000256" key="7">
    <source>
        <dbReference type="PROSITE-ProRule" id="PRU01373"/>
    </source>
</evidence>
<dbReference type="SUPFAM" id="SSF141523">
    <property type="entry name" value="L,D-transpeptidase catalytic domain-like"/>
    <property type="match status" value="1"/>
</dbReference>
<keyword evidence="6 7" id="KW-0961">Cell wall biogenesis/degradation</keyword>
<dbReference type="Gene3D" id="2.40.440.10">
    <property type="entry name" value="L,D-transpeptidase catalytic domain-like"/>
    <property type="match status" value="1"/>
</dbReference>
<dbReference type="GO" id="GO:0004180">
    <property type="term" value="F:carboxypeptidase activity"/>
    <property type="evidence" value="ECO:0007669"/>
    <property type="project" value="UniProtKB-ARBA"/>
</dbReference>
<dbReference type="RefSeq" id="WP_188674120.1">
    <property type="nucleotide sequence ID" value="NZ_BMKA01000002.1"/>
</dbReference>
<dbReference type="EMBL" id="BMKA01000002">
    <property type="protein sequence ID" value="GGA19172.1"/>
    <property type="molecule type" value="Genomic_DNA"/>
</dbReference>
<evidence type="ECO:0000256" key="3">
    <source>
        <dbReference type="ARBA" id="ARBA00022679"/>
    </source>
</evidence>